<keyword evidence="2 10" id="KW-0723">Serine/threonine-protein kinase</keyword>
<evidence type="ECO:0000256" key="1">
    <source>
        <dbReference type="ARBA" id="ARBA00012513"/>
    </source>
</evidence>
<dbReference type="GO" id="GO:0051726">
    <property type="term" value="P:regulation of cell cycle"/>
    <property type="evidence" value="ECO:0007669"/>
    <property type="project" value="TreeGrafter"/>
</dbReference>
<dbReference type="GO" id="GO:0005829">
    <property type="term" value="C:cytosol"/>
    <property type="evidence" value="ECO:0007669"/>
    <property type="project" value="TreeGrafter"/>
</dbReference>
<keyword evidence="3" id="KW-0808">Transferase</keyword>
<evidence type="ECO:0000256" key="5">
    <source>
        <dbReference type="ARBA" id="ARBA00022777"/>
    </source>
</evidence>
<dbReference type="PROSITE" id="PS50011">
    <property type="entry name" value="PROTEIN_KINASE_DOM"/>
    <property type="match status" value="1"/>
</dbReference>
<dbReference type="InterPro" id="IPR045216">
    <property type="entry name" value="CK2_alpha"/>
</dbReference>
<evidence type="ECO:0000313" key="14">
    <source>
        <dbReference type="Proteomes" id="UP001362899"/>
    </source>
</evidence>
<feature type="binding site" evidence="9">
    <location>
        <position position="66"/>
    </location>
    <ligand>
        <name>ATP</name>
        <dbReference type="ChEBI" id="CHEBI:30616"/>
    </ligand>
</feature>
<dbReference type="GO" id="GO:0005634">
    <property type="term" value="C:nucleus"/>
    <property type="evidence" value="ECO:0007669"/>
    <property type="project" value="TreeGrafter"/>
</dbReference>
<comment type="caution">
    <text evidence="13">The sequence shown here is derived from an EMBL/GenBank/DDBJ whole genome shotgun (WGS) entry which is preliminary data.</text>
</comment>
<evidence type="ECO:0000256" key="6">
    <source>
        <dbReference type="ARBA" id="ARBA00022840"/>
    </source>
</evidence>
<comment type="catalytic activity">
    <reaction evidence="8">
        <text>L-seryl-[protein] + ATP = O-phospho-L-seryl-[protein] + ADP + H(+)</text>
        <dbReference type="Rhea" id="RHEA:17989"/>
        <dbReference type="Rhea" id="RHEA-COMP:9863"/>
        <dbReference type="Rhea" id="RHEA-COMP:11604"/>
        <dbReference type="ChEBI" id="CHEBI:15378"/>
        <dbReference type="ChEBI" id="CHEBI:29999"/>
        <dbReference type="ChEBI" id="CHEBI:30616"/>
        <dbReference type="ChEBI" id="CHEBI:83421"/>
        <dbReference type="ChEBI" id="CHEBI:456216"/>
        <dbReference type="EC" id="2.7.11.1"/>
    </reaction>
</comment>
<comment type="catalytic activity">
    <reaction evidence="7">
        <text>L-threonyl-[protein] + ATP = O-phospho-L-threonyl-[protein] + ADP + H(+)</text>
        <dbReference type="Rhea" id="RHEA:46608"/>
        <dbReference type="Rhea" id="RHEA-COMP:11060"/>
        <dbReference type="Rhea" id="RHEA-COMP:11605"/>
        <dbReference type="ChEBI" id="CHEBI:15378"/>
        <dbReference type="ChEBI" id="CHEBI:30013"/>
        <dbReference type="ChEBI" id="CHEBI:30616"/>
        <dbReference type="ChEBI" id="CHEBI:61977"/>
        <dbReference type="ChEBI" id="CHEBI:456216"/>
        <dbReference type="EC" id="2.7.11.1"/>
    </reaction>
</comment>
<feature type="region of interest" description="Disordered" evidence="11">
    <location>
        <begin position="200"/>
        <end position="220"/>
    </location>
</feature>
<dbReference type="Pfam" id="PF00069">
    <property type="entry name" value="Pkinase"/>
    <property type="match status" value="1"/>
</dbReference>
<evidence type="ECO:0000256" key="10">
    <source>
        <dbReference type="RuleBase" id="RU000304"/>
    </source>
</evidence>
<dbReference type="EC" id="2.7.11.1" evidence="1"/>
<evidence type="ECO:0000256" key="11">
    <source>
        <dbReference type="SAM" id="MobiDB-lite"/>
    </source>
</evidence>
<dbReference type="Gene3D" id="3.30.200.20">
    <property type="entry name" value="Phosphorylase Kinase, domain 1"/>
    <property type="match status" value="1"/>
</dbReference>
<dbReference type="InterPro" id="IPR011009">
    <property type="entry name" value="Kinase-like_dom_sf"/>
</dbReference>
<gene>
    <name evidence="13" type="ORF">DASB73_038380</name>
</gene>
<evidence type="ECO:0000256" key="7">
    <source>
        <dbReference type="ARBA" id="ARBA00047899"/>
    </source>
</evidence>
<protein>
    <recommendedName>
        <fullName evidence="1">non-specific serine/threonine protein kinase</fullName>
        <ecNumber evidence="1">2.7.11.1</ecNumber>
    </recommendedName>
</protein>
<keyword evidence="14" id="KW-1185">Reference proteome</keyword>
<dbReference type="PROSITE" id="PS00107">
    <property type="entry name" value="PROTEIN_KINASE_ATP"/>
    <property type="match status" value="1"/>
</dbReference>
<comment type="similarity">
    <text evidence="10">Belongs to the protein kinase superfamily.</text>
</comment>
<dbReference type="InterPro" id="IPR017441">
    <property type="entry name" value="Protein_kinase_ATP_BS"/>
</dbReference>
<feature type="domain" description="Protein kinase" evidence="12">
    <location>
        <begin position="34"/>
        <end position="353"/>
    </location>
</feature>
<evidence type="ECO:0000256" key="8">
    <source>
        <dbReference type="ARBA" id="ARBA00048679"/>
    </source>
</evidence>
<name>A0AAV5RN79_STABA</name>
<organism evidence="13 14">
    <name type="scientific">Starmerella bacillaris</name>
    <name type="common">Yeast</name>
    <name type="synonym">Candida zemplinina</name>
    <dbReference type="NCBI Taxonomy" id="1247836"/>
    <lineage>
        <taxon>Eukaryota</taxon>
        <taxon>Fungi</taxon>
        <taxon>Dikarya</taxon>
        <taxon>Ascomycota</taxon>
        <taxon>Saccharomycotina</taxon>
        <taxon>Dipodascomycetes</taxon>
        <taxon>Dipodascales</taxon>
        <taxon>Trichomonascaceae</taxon>
        <taxon>Starmerella</taxon>
    </lineage>
</organism>
<dbReference type="PANTHER" id="PTHR24054:SF0">
    <property type="entry name" value="CASEIN KINASE II SUBUNIT ALPHA"/>
    <property type="match status" value="1"/>
</dbReference>
<evidence type="ECO:0000259" key="12">
    <source>
        <dbReference type="PROSITE" id="PS50011"/>
    </source>
</evidence>
<dbReference type="PANTHER" id="PTHR24054">
    <property type="entry name" value="CASEIN KINASE II SUBUNIT ALPHA"/>
    <property type="match status" value="1"/>
</dbReference>
<evidence type="ECO:0000256" key="2">
    <source>
        <dbReference type="ARBA" id="ARBA00022527"/>
    </source>
</evidence>
<dbReference type="EMBL" id="BTGC01000008">
    <property type="protein sequence ID" value="GMM52875.1"/>
    <property type="molecule type" value="Genomic_DNA"/>
</dbReference>
<dbReference type="Proteomes" id="UP001362899">
    <property type="component" value="Unassembled WGS sequence"/>
</dbReference>
<dbReference type="SMART" id="SM00220">
    <property type="entry name" value="S_TKc"/>
    <property type="match status" value="1"/>
</dbReference>
<keyword evidence="6 9" id="KW-0067">ATP-binding</keyword>
<dbReference type="InterPro" id="IPR000719">
    <property type="entry name" value="Prot_kinase_dom"/>
</dbReference>
<proteinExistence type="inferred from homology"/>
<dbReference type="CDD" id="cd14019">
    <property type="entry name" value="STKc_Cdc7"/>
    <property type="match status" value="1"/>
</dbReference>
<dbReference type="InterPro" id="IPR008271">
    <property type="entry name" value="Ser/Thr_kinase_AS"/>
</dbReference>
<keyword evidence="5 13" id="KW-0418">Kinase</keyword>
<dbReference type="GO" id="GO:0004674">
    <property type="term" value="F:protein serine/threonine kinase activity"/>
    <property type="evidence" value="ECO:0007669"/>
    <property type="project" value="UniProtKB-KW"/>
</dbReference>
<evidence type="ECO:0000313" key="13">
    <source>
        <dbReference type="EMBL" id="GMM52875.1"/>
    </source>
</evidence>
<dbReference type="AlphaFoldDB" id="A0AAV5RN79"/>
<dbReference type="GO" id="GO:0005956">
    <property type="term" value="C:protein kinase CK2 complex"/>
    <property type="evidence" value="ECO:0007669"/>
    <property type="project" value="TreeGrafter"/>
</dbReference>
<dbReference type="GO" id="GO:0005524">
    <property type="term" value="F:ATP binding"/>
    <property type="evidence" value="ECO:0007669"/>
    <property type="project" value="UniProtKB-UniRule"/>
</dbReference>
<evidence type="ECO:0000256" key="4">
    <source>
        <dbReference type="ARBA" id="ARBA00022741"/>
    </source>
</evidence>
<dbReference type="SUPFAM" id="SSF56112">
    <property type="entry name" value="Protein kinase-like (PK-like)"/>
    <property type="match status" value="1"/>
</dbReference>
<evidence type="ECO:0000256" key="9">
    <source>
        <dbReference type="PROSITE-ProRule" id="PRU10141"/>
    </source>
</evidence>
<dbReference type="PROSITE" id="PS00108">
    <property type="entry name" value="PROTEIN_KINASE_ST"/>
    <property type="match status" value="1"/>
</dbReference>
<accession>A0AAV5RN79</accession>
<reference evidence="13 14" key="1">
    <citation type="journal article" date="2023" name="Elife">
        <title>Identification of key yeast species and microbe-microbe interactions impacting larval growth of Drosophila in the wild.</title>
        <authorList>
            <person name="Mure A."/>
            <person name="Sugiura Y."/>
            <person name="Maeda R."/>
            <person name="Honda K."/>
            <person name="Sakurai N."/>
            <person name="Takahashi Y."/>
            <person name="Watada M."/>
            <person name="Katoh T."/>
            <person name="Gotoh A."/>
            <person name="Gotoh Y."/>
            <person name="Taniguchi I."/>
            <person name="Nakamura K."/>
            <person name="Hayashi T."/>
            <person name="Katayama T."/>
            <person name="Uemura T."/>
            <person name="Hattori Y."/>
        </authorList>
    </citation>
    <scope>NUCLEOTIDE SEQUENCE [LARGE SCALE GENOMIC DNA]</scope>
    <source>
        <strain evidence="13 14">SB-73</strain>
    </source>
</reference>
<sequence length="356" mass="41346">MQSEVDLYKRTTNPEVNAEIERFEAEFDGLTDQFELLDKIGEGTFSFVYRAIDLWSPTKKSLVAVKRIHATSSPRRIYTELDILSTLKSSPHICEIVTVLRCRDQVLLVMPCINFTDFRYIYMSTDLGEMRSYMSELLKALAFTASKGVIHRDVKPTNFLYDIHTKRGVLVDFGLAEYQQEKGNCTCRLPRIENHTFKPRNGYIQDDTRPPRRANRAGTRGFRPPEVLLKCNRQDHKIDVWAAGVVLLMLLTRRFPFFNSLDDADALVEMATIFGRREMRQVSLLHNCVFETNIPTISEERTPWAQLIDWSREERVREDNPEESNAIDLLDKMMTLDCRQRLSAAECLQHEFFSDT</sequence>
<keyword evidence="4 9" id="KW-0547">Nucleotide-binding</keyword>
<dbReference type="Gene3D" id="1.10.510.10">
    <property type="entry name" value="Transferase(Phosphotransferase) domain 1"/>
    <property type="match status" value="1"/>
</dbReference>
<evidence type="ECO:0000256" key="3">
    <source>
        <dbReference type="ARBA" id="ARBA00022679"/>
    </source>
</evidence>